<dbReference type="PATRIC" id="fig|1121451.3.peg.61"/>
<dbReference type="AlphaFoldDB" id="L0R5V8"/>
<dbReference type="eggNOG" id="ENOG503185C">
    <property type="taxonomic scope" value="Bacteria"/>
</dbReference>
<protein>
    <submittedName>
        <fullName evidence="2">Uncharacterized protein</fullName>
    </submittedName>
</protein>
<dbReference type="EMBL" id="FO203522">
    <property type="protein sequence ID" value="CCO22054.1"/>
    <property type="molecule type" value="Genomic_DNA"/>
</dbReference>
<dbReference type="HOGENOM" id="CLU_212015_0_0_7"/>
<dbReference type="RefSeq" id="WP_015334664.1">
    <property type="nucleotide sequence ID" value="NC_020055.1"/>
</dbReference>
<dbReference type="NCBIfam" id="NF045580">
    <property type="entry name" value="symport_access"/>
    <property type="match status" value="1"/>
</dbReference>
<reference evidence="2 3" key="1">
    <citation type="submission" date="2012-10" db="EMBL/GenBank/DDBJ databases">
        <authorList>
            <person name="Genoscope - CEA"/>
        </authorList>
    </citation>
    <scope>NUCLEOTIDE SEQUENCE [LARGE SCALE GENOMIC DNA]</scope>
    <source>
        <strain evidence="3">AM13 / DSM 14728</strain>
    </source>
</reference>
<accession>L0R5V8</accession>
<organism evidence="2 3">
    <name type="scientific">Maridesulfovibrio hydrothermalis AM13 = DSM 14728</name>
    <dbReference type="NCBI Taxonomy" id="1121451"/>
    <lineage>
        <taxon>Bacteria</taxon>
        <taxon>Pseudomonadati</taxon>
        <taxon>Thermodesulfobacteriota</taxon>
        <taxon>Desulfovibrionia</taxon>
        <taxon>Desulfovibrionales</taxon>
        <taxon>Desulfovibrionaceae</taxon>
        <taxon>Maridesulfovibrio</taxon>
    </lineage>
</organism>
<dbReference type="KEGG" id="dhy:DESAM_10073"/>
<evidence type="ECO:0000313" key="3">
    <source>
        <dbReference type="Proteomes" id="UP000010808"/>
    </source>
</evidence>
<name>L0R5V8_9BACT</name>
<dbReference type="InterPro" id="IPR054615">
    <property type="entry name" value="Symport_access"/>
</dbReference>
<evidence type="ECO:0000313" key="2">
    <source>
        <dbReference type="EMBL" id="CCO22054.1"/>
    </source>
</evidence>
<keyword evidence="1" id="KW-0812">Transmembrane</keyword>
<feature type="transmembrane region" description="Helical" evidence="1">
    <location>
        <begin position="12"/>
        <end position="30"/>
    </location>
</feature>
<keyword evidence="1" id="KW-1133">Transmembrane helix</keyword>
<proteinExistence type="predicted"/>
<gene>
    <name evidence="2" type="ORF">DESAM_10073</name>
</gene>
<sequence>MMLGLGSVEIAAVFWLCLLASLGCVAYGLLNWNTKGKPDATALNLEVGKDKGRK</sequence>
<keyword evidence="3" id="KW-1185">Reference proteome</keyword>
<keyword evidence="1" id="KW-0472">Membrane</keyword>
<dbReference type="Proteomes" id="UP000010808">
    <property type="component" value="Chromosome"/>
</dbReference>
<evidence type="ECO:0000256" key="1">
    <source>
        <dbReference type="SAM" id="Phobius"/>
    </source>
</evidence>